<proteinExistence type="predicted"/>
<sequence>MKHVTPKSRHFKTYGHNSKQLRWLLLQVVKFPRQGGDRDRLLLQQEVQWIEKLNRLVPMGLNEELSHSCFY</sequence>
<dbReference type="Proteomes" id="UP000694892">
    <property type="component" value="Chromosome 4S"/>
</dbReference>
<evidence type="ECO:0000313" key="1">
    <source>
        <dbReference type="EMBL" id="OCT83048.1"/>
    </source>
</evidence>
<dbReference type="AlphaFoldDB" id="A0A974CZZ5"/>
<dbReference type="EMBL" id="CM004473">
    <property type="protein sequence ID" value="OCT83048.1"/>
    <property type="molecule type" value="Genomic_DNA"/>
</dbReference>
<organism evidence="1 2">
    <name type="scientific">Xenopus laevis</name>
    <name type="common">African clawed frog</name>
    <dbReference type="NCBI Taxonomy" id="8355"/>
    <lineage>
        <taxon>Eukaryota</taxon>
        <taxon>Metazoa</taxon>
        <taxon>Chordata</taxon>
        <taxon>Craniata</taxon>
        <taxon>Vertebrata</taxon>
        <taxon>Euteleostomi</taxon>
        <taxon>Amphibia</taxon>
        <taxon>Batrachia</taxon>
        <taxon>Anura</taxon>
        <taxon>Pipoidea</taxon>
        <taxon>Pipidae</taxon>
        <taxon>Xenopodinae</taxon>
        <taxon>Xenopus</taxon>
        <taxon>Xenopus</taxon>
    </lineage>
</organism>
<reference evidence="2" key="1">
    <citation type="journal article" date="2016" name="Nature">
        <title>Genome evolution in the allotetraploid frog Xenopus laevis.</title>
        <authorList>
            <person name="Session A.M."/>
            <person name="Uno Y."/>
            <person name="Kwon T."/>
            <person name="Chapman J.A."/>
            <person name="Toyoda A."/>
            <person name="Takahashi S."/>
            <person name="Fukui A."/>
            <person name="Hikosaka A."/>
            <person name="Suzuki A."/>
            <person name="Kondo M."/>
            <person name="van Heeringen S.J."/>
            <person name="Quigley I."/>
            <person name="Heinz S."/>
            <person name="Ogino H."/>
            <person name="Ochi H."/>
            <person name="Hellsten U."/>
            <person name="Lyons J.B."/>
            <person name="Simakov O."/>
            <person name="Putnam N."/>
            <person name="Stites J."/>
            <person name="Kuroki Y."/>
            <person name="Tanaka T."/>
            <person name="Michiue T."/>
            <person name="Watanabe M."/>
            <person name="Bogdanovic O."/>
            <person name="Lister R."/>
            <person name="Georgiou G."/>
            <person name="Paranjpe S.S."/>
            <person name="van Kruijsbergen I."/>
            <person name="Shu S."/>
            <person name="Carlson J."/>
            <person name="Kinoshita T."/>
            <person name="Ohta Y."/>
            <person name="Mawaribuchi S."/>
            <person name="Jenkins J."/>
            <person name="Grimwood J."/>
            <person name="Schmutz J."/>
            <person name="Mitros T."/>
            <person name="Mozaffari S.V."/>
            <person name="Suzuki Y."/>
            <person name="Haramoto Y."/>
            <person name="Yamamoto T.S."/>
            <person name="Takagi C."/>
            <person name="Heald R."/>
            <person name="Miller K."/>
            <person name="Haudenschild C."/>
            <person name="Kitzman J."/>
            <person name="Nakayama T."/>
            <person name="Izutsu Y."/>
            <person name="Robert J."/>
            <person name="Fortriede J."/>
            <person name="Burns K."/>
            <person name="Lotay V."/>
            <person name="Karimi K."/>
            <person name="Yasuoka Y."/>
            <person name="Dichmann D.S."/>
            <person name="Flajnik M.F."/>
            <person name="Houston D.W."/>
            <person name="Shendure J."/>
            <person name="DuPasquier L."/>
            <person name="Vize P.D."/>
            <person name="Zorn A.M."/>
            <person name="Ito M."/>
            <person name="Marcotte E.M."/>
            <person name="Wallingford J.B."/>
            <person name="Ito Y."/>
            <person name="Asashima M."/>
            <person name="Ueno N."/>
            <person name="Matsuda Y."/>
            <person name="Veenstra G.J."/>
            <person name="Fujiyama A."/>
            <person name="Harland R.M."/>
            <person name="Taira M."/>
            <person name="Rokhsar D.S."/>
        </authorList>
    </citation>
    <scope>NUCLEOTIDE SEQUENCE [LARGE SCALE GENOMIC DNA]</scope>
    <source>
        <strain evidence="2">J</strain>
    </source>
</reference>
<protein>
    <submittedName>
        <fullName evidence="1">Uncharacterized protein</fullName>
    </submittedName>
</protein>
<gene>
    <name evidence="1" type="ORF">XELAEV_18025585mg</name>
</gene>
<name>A0A974CZZ5_XENLA</name>
<accession>A0A974CZZ5</accession>
<evidence type="ECO:0000313" key="2">
    <source>
        <dbReference type="Proteomes" id="UP000694892"/>
    </source>
</evidence>